<dbReference type="InterPro" id="IPR017853">
    <property type="entry name" value="GH"/>
</dbReference>
<dbReference type="InterPro" id="IPR002241">
    <property type="entry name" value="Glyco_hydro_27"/>
</dbReference>
<feature type="non-terminal residue" evidence="4">
    <location>
        <position position="1"/>
    </location>
</feature>
<evidence type="ECO:0000313" key="5">
    <source>
        <dbReference type="Proteomes" id="UP001139365"/>
    </source>
</evidence>
<dbReference type="GO" id="GO:0004557">
    <property type="term" value="F:alpha-galactosidase activity"/>
    <property type="evidence" value="ECO:0007669"/>
    <property type="project" value="InterPro"/>
</dbReference>
<dbReference type="GO" id="GO:0016052">
    <property type="term" value="P:carbohydrate catabolic process"/>
    <property type="evidence" value="ECO:0007669"/>
    <property type="project" value="InterPro"/>
</dbReference>
<accession>A0AAE3K110</accession>
<dbReference type="AlphaFoldDB" id="A0AAE3K110"/>
<dbReference type="InterPro" id="IPR013780">
    <property type="entry name" value="Glyco_hydro_b"/>
</dbReference>
<dbReference type="SUPFAM" id="SSF51445">
    <property type="entry name" value="(Trans)glycosidases"/>
    <property type="match status" value="1"/>
</dbReference>
<evidence type="ECO:0000256" key="3">
    <source>
        <dbReference type="ARBA" id="ARBA00023295"/>
    </source>
</evidence>
<dbReference type="InterPro" id="IPR013785">
    <property type="entry name" value="Aldolase_TIM"/>
</dbReference>
<name>A0AAE3K110_9BACT</name>
<proteinExistence type="inferred from homology"/>
<evidence type="ECO:0000256" key="1">
    <source>
        <dbReference type="ARBA" id="ARBA00009743"/>
    </source>
</evidence>
<dbReference type="EMBL" id="JALEMU010000156">
    <property type="protein sequence ID" value="MCI5756495.1"/>
    <property type="molecule type" value="Genomic_DNA"/>
</dbReference>
<keyword evidence="2" id="KW-0378">Hydrolase</keyword>
<evidence type="ECO:0000313" key="4">
    <source>
        <dbReference type="EMBL" id="MCI5756495.1"/>
    </source>
</evidence>
<organism evidence="4 5">
    <name type="scientific">Candidatus Colimorpha enterica</name>
    <dbReference type="NCBI Taxonomy" id="3083063"/>
    <lineage>
        <taxon>Bacteria</taxon>
        <taxon>Pseudomonadati</taxon>
        <taxon>Bacteroidota</taxon>
        <taxon>Bacteroidia</taxon>
        <taxon>Bacteroidales</taxon>
        <taxon>Candidatus Colimorpha</taxon>
    </lineage>
</organism>
<evidence type="ECO:0000256" key="2">
    <source>
        <dbReference type="ARBA" id="ARBA00022801"/>
    </source>
</evidence>
<dbReference type="PANTHER" id="PTHR11452:SF75">
    <property type="entry name" value="ALPHA-GALACTOSIDASE MEL1"/>
    <property type="match status" value="1"/>
</dbReference>
<keyword evidence="3" id="KW-0326">Glycosidase</keyword>
<dbReference type="Gene3D" id="3.20.20.70">
    <property type="entry name" value="Aldolase class I"/>
    <property type="match status" value="1"/>
</dbReference>
<dbReference type="Proteomes" id="UP001139365">
    <property type="component" value="Unassembled WGS sequence"/>
</dbReference>
<dbReference type="CDD" id="cd14791">
    <property type="entry name" value="GH36"/>
    <property type="match status" value="1"/>
</dbReference>
<gene>
    <name evidence="4" type="ORF">MR241_09420</name>
</gene>
<reference evidence="4 5" key="1">
    <citation type="submission" date="2022-03" db="EMBL/GenBank/DDBJ databases">
        <title>Metagenome-assembled genomes from swine fecal metagenomes.</title>
        <authorList>
            <person name="Holman D.B."/>
            <person name="Kommadath A."/>
        </authorList>
    </citation>
    <scope>NUCLEOTIDE SEQUENCE [LARGE SCALE GENOMIC DNA]</scope>
    <source>
        <strain evidence="4">SUG147</strain>
    </source>
</reference>
<sequence length="696" mass="78861">DMSYNYINYRGSYARFDEEKRTLDIGGEQGAILSGLGITVHTRDLNHVYQAITPADYSSVYCAHEKHLASNGLSVCFCGGPEALPFFILRVILSADGADISLEAERDSDYFYDIHGHAVWGANPESDTFAMYSVNPGNGLRCAIGPAAARGCDSLFDRLTDRLLVLSPAPAYRYDYDAGCYGFTERLGCGNMSFSLRTVKDFMKNRFGMNYRPMNNNTVFTRPPVGWMTWYAVRFGACESAVLENSAVQKEKLAAYGADAIWVDWEWYHKDFGDYNGDFDSFTPDAGKYPHGMKYVSDRIKEDGFVPCIWIGASHDVRENRFLKEHPESLLVKRPSWCGDYWFDPTNPDYLNSFIPEVFRQLTEKWGYGAIKWDALPRALDYFDQYHDRFFDTSVTSEQAMRNVVKKARETVGDRVYMLSCHGEGERDIMLYSDVFDAARIGADIFSWDNFIESGVRRLLGFYFLHNIAEYCDPDNLVVREEFNTCDQAVSRASLFSLLGTPITLGDDLRELSDGRIGIIRRAIPPMNTHPMIPDRCALPDECLVVGCFVRTRSDEYQIADIFNMRERPVTYRLDFSGLDLEPEAEYLVYDFWNRRFLGKLRHGVTVSLPACGSAVLSVRRVTGIPQLVATSRHITQGAFDVLYCGWDPDTRTFSGRSRTVPGDEYTVTVYDPLADSTAEVTLTPDGTETDWSITL</sequence>
<protein>
    <submittedName>
        <fullName evidence="4">Alpha-galactosidase</fullName>
    </submittedName>
</protein>
<dbReference type="InterPro" id="IPR002252">
    <property type="entry name" value="Glyco_hydro_36"/>
</dbReference>
<comment type="caution">
    <text evidence="4">The sequence shown here is derived from an EMBL/GenBank/DDBJ whole genome shotgun (WGS) entry which is preliminary data.</text>
</comment>
<dbReference type="PANTHER" id="PTHR11452">
    <property type="entry name" value="ALPHA-GALACTOSIDASE/ALPHA-N-ACETYLGALACTOSAMINIDASE"/>
    <property type="match status" value="1"/>
</dbReference>
<comment type="similarity">
    <text evidence="1">Belongs to the glycosyl hydrolase 27 family.</text>
</comment>
<dbReference type="Gene3D" id="2.60.40.1180">
    <property type="entry name" value="Golgi alpha-mannosidase II"/>
    <property type="match status" value="1"/>
</dbReference>